<gene>
    <name evidence="1" type="ORF">TSACC_2585</name>
</gene>
<protein>
    <recommendedName>
        <fullName evidence="3">Oligogalacturonide lyase</fullName>
    </recommendedName>
</protein>
<evidence type="ECO:0000313" key="1">
    <source>
        <dbReference type="EMBL" id="GAT32187.1"/>
    </source>
</evidence>
<organism evidence="1 2">
    <name type="scientific">Terrimicrobium sacchariphilum</name>
    <dbReference type="NCBI Taxonomy" id="690879"/>
    <lineage>
        <taxon>Bacteria</taxon>
        <taxon>Pseudomonadati</taxon>
        <taxon>Verrucomicrobiota</taxon>
        <taxon>Terrimicrobiia</taxon>
        <taxon>Terrimicrobiales</taxon>
        <taxon>Terrimicrobiaceae</taxon>
        <taxon>Terrimicrobium</taxon>
    </lineage>
</organism>
<dbReference type="EMBL" id="BDCO01000002">
    <property type="protein sequence ID" value="GAT32187.1"/>
    <property type="molecule type" value="Genomic_DNA"/>
</dbReference>
<dbReference type="Gene3D" id="2.130.10.10">
    <property type="entry name" value="YVTN repeat-like/Quinoprotein amine dehydrogenase"/>
    <property type="match status" value="1"/>
</dbReference>
<evidence type="ECO:0008006" key="3">
    <source>
        <dbReference type="Google" id="ProtNLM"/>
    </source>
</evidence>
<sequence>MRPTPILISEFSQNRYLTYPHANGFADQGNSLVLGELWEDTVNLWKIDIATRAETLICSFPREPEPEKLLWFDISLESNRLVTIAQNTVWLFDLSDIERGGVELFHASPNHIIHPLPSLSNDGRRIVIGHYTEGRHSALLISIDDPNVKKLFEHEWWANHFHFCPHDESWIGYSHEGDPDVIRDRIWAWHADLASSGKPLFDQTASGSAIGHERWCFHATSALGIAYGVSSTVPGGLFEFFPDGRPPRLVSAGDRDWHVGVSRDGRWAVVDTTGPYDVPGYRWTDAADISDVLLVDMQTGDRTFLARSHQYMRHPRHPHPTFNLDGSAIYYNESSPDASRNRVWMIPNPAWTESDQVRK</sequence>
<name>A0A146G5D5_TERSA</name>
<dbReference type="SUPFAM" id="SSF82171">
    <property type="entry name" value="DPP6 N-terminal domain-like"/>
    <property type="match status" value="1"/>
</dbReference>
<dbReference type="InterPro" id="IPR015943">
    <property type="entry name" value="WD40/YVTN_repeat-like_dom_sf"/>
</dbReference>
<dbReference type="Proteomes" id="UP000076023">
    <property type="component" value="Unassembled WGS sequence"/>
</dbReference>
<dbReference type="STRING" id="690879.TSACC_2585"/>
<keyword evidence="2" id="KW-1185">Reference proteome</keyword>
<reference evidence="2" key="1">
    <citation type="journal article" date="2017" name="Genome Announc.">
        <title>Draft Genome Sequence of Terrimicrobium sacchariphilum NM-5T, a Facultative Anaerobic Soil Bacterium of the Class Spartobacteria.</title>
        <authorList>
            <person name="Qiu Y.L."/>
            <person name="Tourlousse D.M."/>
            <person name="Matsuura N."/>
            <person name="Ohashi A."/>
            <person name="Sekiguchi Y."/>
        </authorList>
    </citation>
    <scope>NUCLEOTIDE SEQUENCE [LARGE SCALE GENOMIC DNA]</scope>
    <source>
        <strain evidence="2">NM-5</strain>
    </source>
</reference>
<dbReference type="RefSeq" id="WP_075078033.1">
    <property type="nucleotide sequence ID" value="NZ_BDCO01000002.1"/>
</dbReference>
<comment type="caution">
    <text evidence="1">The sequence shown here is derived from an EMBL/GenBank/DDBJ whole genome shotgun (WGS) entry which is preliminary data.</text>
</comment>
<dbReference type="OrthoDB" id="8432779at2"/>
<accession>A0A146G5D5</accession>
<proteinExistence type="predicted"/>
<dbReference type="AlphaFoldDB" id="A0A146G5D5"/>
<evidence type="ECO:0000313" key="2">
    <source>
        <dbReference type="Proteomes" id="UP000076023"/>
    </source>
</evidence>
<dbReference type="InParanoid" id="A0A146G5D5"/>